<reference evidence="21 23" key="2">
    <citation type="submission" date="2019-03" db="EMBL/GenBank/DDBJ databases">
        <title>Genomic Encyclopedia of Type Strains, Phase IV (KMG-IV): sequencing the most valuable type-strain genomes for metagenomic binning, comparative biology and taxonomic classification.</title>
        <authorList>
            <person name="Goeker M."/>
        </authorList>
    </citation>
    <scope>NUCLEOTIDE SEQUENCE [LARGE SCALE GENOMIC DNA]</scope>
    <source>
        <strain evidence="21 23">DSM 13054</strain>
    </source>
</reference>
<evidence type="ECO:0000256" key="8">
    <source>
        <dbReference type="ARBA" id="ARBA00022475"/>
    </source>
</evidence>
<reference evidence="20 22" key="1">
    <citation type="journal article" date="2018" name="Nat. Biotechnol.">
        <title>A standardized bacterial taxonomy based on genome phylogeny substantially revises the tree of life.</title>
        <authorList>
            <person name="Parks D.H."/>
            <person name="Chuvochina M."/>
            <person name="Waite D.W."/>
            <person name="Rinke C."/>
            <person name="Skarshewski A."/>
            <person name="Chaumeil P.A."/>
            <person name="Hugenholtz P."/>
        </authorList>
    </citation>
    <scope>NUCLEOTIDE SEQUENCE [LARGE SCALE GENOMIC DNA]</scope>
    <source>
        <strain evidence="20">UBA12544</strain>
    </source>
</reference>
<keyword evidence="16" id="KW-0594">Phospholipid biosynthesis</keyword>
<keyword evidence="10 18" id="KW-0808">Transferase</keyword>
<evidence type="ECO:0000256" key="1">
    <source>
        <dbReference type="ARBA" id="ARBA00001698"/>
    </source>
</evidence>
<feature type="transmembrane region" description="Helical" evidence="19">
    <location>
        <begin position="99"/>
        <end position="119"/>
    </location>
</feature>
<dbReference type="Proteomes" id="UP000294886">
    <property type="component" value="Unassembled WGS sequence"/>
</dbReference>
<dbReference type="PROSITE" id="PS01315">
    <property type="entry name" value="CDS"/>
    <property type="match status" value="1"/>
</dbReference>
<keyword evidence="14" id="KW-0443">Lipid metabolism</keyword>
<dbReference type="GO" id="GO:0005886">
    <property type="term" value="C:plasma membrane"/>
    <property type="evidence" value="ECO:0007669"/>
    <property type="project" value="UniProtKB-SubCell"/>
</dbReference>
<evidence type="ECO:0000256" key="2">
    <source>
        <dbReference type="ARBA" id="ARBA00004651"/>
    </source>
</evidence>
<comment type="subcellular location">
    <subcellularLocation>
        <location evidence="2">Cell membrane</location>
        <topology evidence="2">Multi-pass membrane protein</topology>
    </subcellularLocation>
</comment>
<dbReference type="EMBL" id="DOLB01000096">
    <property type="protein sequence ID" value="HBT49387.1"/>
    <property type="molecule type" value="Genomic_DNA"/>
</dbReference>
<evidence type="ECO:0000256" key="4">
    <source>
        <dbReference type="ARBA" id="ARBA00005189"/>
    </source>
</evidence>
<dbReference type="GO" id="GO:0004605">
    <property type="term" value="F:phosphatidate cytidylyltransferase activity"/>
    <property type="evidence" value="ECO:0007669"/>
    <property type="project" value="UniProtKB-EC"/>
</dbReference>
<evidence type="ECO:0000256" key="9">
    <source>
        <dbReference type="ARBA" id="ARBA00022516"/>
    </source>
</evidence>
<gene>
    <name evidence="20" type="ORF">DEA61_06120</name>
    <name evidence="21" type="ORF">EV203_10523</name>
</gene>
<sequence length="261" mass="29304">MLKTRIISALVGLPLLFLVLIKGGALLTFSLVALSILGLNEFYNATKNIGIRPFKIFGYLSAIFLYLIFDKIKFAEIDLFVALSMLLFLLFLTNKKYTLKDYAVTLMGIVYIPLLFLYIQKIRCLPHGLYTVWLVFIVSWITDTFAYFTGKFLGNHKLAPDLSPKKTVEGAIGGLLGSTLASFLFVWIFPQTNMTPYEALIVGSFGSLIAQAGDLVASFIKRNCYIKDFGNVIPGHGGILDRFDSILFASPFVYFIFKYFL</sequence>
<evidence type="ECO:0000256" key="11">
    <source>
        <dbReference type="ARBA" id="ARBA00022692"/>
    </source>
</evidence>
<comment type="caution">
    <text evidence="20">The sequence shown here is derived from an EMBL/GenBank/DDBJ whole genome shotgun (WGS) entry which is preliminary data.</text>
</comment>
<evidence type="ECO:0000256" key="17">
    <source>
        <dbReference type="ARBA" id="ARBA00023264"/>
    </source>
</evidence>
<keyword evidence="9" id="KW-0444">Lipid biosynthesis</keyword>
<feature type="transmembrane region" description="Helical" evidence="19">
    <location>
        <begin position="49"/>
        <end position="68"/>
    </location>
</feature>
<dbReference type="InterPro" id="IPR000374">
    <property type="entry name" value="PC_trans"/>
</dbReference>
<evidence type="ECO:0000256" key="19">
    <source>
        <dbReference type="SAM" id="Phobius"/>
    </source>
</evidence>
<keyword evidence="8" id="KW-1003">Cell membrane</keyword>
<evidence type="ECO:0000256" key="7">
    <source>
        <dbReference type="ARBA" id="ARBA00019373"/>
    </source>
</evidence>
<evidence type="ECO:0000256" key="16">
    <source>
        <dbReference type="ARBA" id="ARBA00023209"/>
    </source>
</evidence>
<evidence type="ECO:0000313" key="21">
    <source>
        <dbReference type="EMBL" id="TCO67762.1"/>
    </source>
</evidence>
<dbReference type="GO" id="GO:0016024">
    <property type="term" value="P:CDP-diacylglycerol biosynthetic process"/>
    <property type="evidence" value="ECO:0007669"/>
    <property type="project" value="UniProtKB-UniPathway"/>
</dbReference>
<dbReference type="OMA" id="PHKTWEG"/>
<feature type="transmembrane region" description="Helical" evidence="19">
    <location>
        <begin position="170"/>
        <end position="189"/>
    </location>
</feature>
<keyword evidence="11 18" id="KW-0812">Transmembrane</keyword>
<keyword evidence="13 19" id="KW-1133">Transmembrane helix</keyword>
<organism evidence="20 22">
    <name type="scientific">Caldanaerobacter subterraneus</name>
    <dbReference type="NCBI Taxonomy" id="911092"/>
    <lineage>
        <taxon>Bacteria</taxon>
        <taxon>Bacillati</taxon>
        <taxon>Bacillota</taxon>
        <taxon>Clostridia</taxon>
        <taxon>Thermoanaerobacterales</taxon>
        <taxon>Thermoanaerobacteraceae</taxon>
        <taxon>Caldanaerobacter</taxon>
    </lineage>
</organism>
<dbReference type="EC" id="2.7.7.41" evidence="6 18"/>
<evidence type="ECO:0000313" key="23">
    <source>
        <dbReference type="Proteomes" id="UP000294886"/>
    </source>
</evidence>
<keyword evidence="12 18" id="KW-0548">Nucleotidyltransferase</keyword>
<proteinExistence type="inferred from homology"/>
<evidence type="ECO:0000256" key="13">
    <source>
        <dbReference type="ARBA" id="ARBA00022989"/>
    </source>
</evidence>
<evidence type="ECO:0000256" key="15">
    <source>
        <dbReference type="ARBA" id="ARBA00023136"/>
    </source>
</evidence>
<comment type="similarity">
    <text evidence="5 18">Belongs to the CDS family.</text>
</comment>
<evidence type="ECO:0000256" key="18">
    <source>
        <dbReference type="RuleBase" id="RU003938"/>
    </source>
</evidence>
<evidence type="ECO:0000256" key="12">
    <source>
        <dbReference type="ARBA" id="ARBA00022695"/>
    </source>
</evidence>
<evidence type="ECO:0000313" key="20">
    <source>
        <dbReference type="EMBL" id="HBT49387.1"/>
    </source>
</evidence>
<evidence type="ECO:0000256" key="6">
    <source>
        <dbReference type="ARBA" id="ARBA00012487"/>
    </source>
</evidence>
<keyword evidence="15 19" id="KW-0472">Membrane</keyword>
<dbReference type="UniPathway" id="UPA00557">
    <property type="reaction ID" value="UER00614"/>
</dbReference>
<evidence type="ECO:0000313" key="22">
    <source>
        <dbReference type="Proteomes" id="UP000264445"/>
    </source>
</evidence>
<dbReference type="Proteomes" id="UP000264445">
    <property type="component" value="Unassembled WGS sequence"/>
</dbReference>
<dbReference type="AlphaFoldDB" id="A0A101E6Z7"/>
<dbReference type="RefSeq" id="WP_009611036.1">
    <property type="nucleotide sequence ID" value="NZ_DOLB01000096.1"/>
</dbReference>
<feature type="transmembrane region" description="Helical" evidence="19">
    <location>
        <begin position="6"/>
        <end position="37"/>
    </location>
</feature>
<name>A0A101E6Z7_9THEO</name>
<feature type="transmembrane region" description="Helical" evidence="19">
    <location>
        <begin position="131"/>
        <end position="149"/>
    </location>
</feature>
<dbReference type="PANTHER" id="PTHR46382:SF1">
    <property type="entry name" value="PHOSPHATIDATE CYTIDYLYLTRANSFERASE"/>
    <property type="match status" value="1"/>
</dbReference>
<dbReference type="PANTHER" id="PTHR46382">
    <property type="entry name" value="PHOSPHATIDATE CYTIDYLYLTRANSFERASE"/>
    <property type="match status" value="1"/>
</dbReference>
<keyword evidence="17" id="KW-1208">Phospholipid metabolism</keyword>
<evidence type="ECO:0000256" key="3">
    <source>
        <dbReference type="ARBA" id="ARBA00005119"/>
    </source>
</evidence>
<dbReference type="Pfam" id="PF01148">
    <property type="entry name" value="CTP_transf_1"/>
    <property type="match status" value="1"/>
</dbReference>
<feature type="transmembrane region" description="Helical" evidence="19">
    <location>
        <begin position="74"/>
        <end position="92"/>
    </location>
</feature>
<evidence type="ECO:0000256" key="5">
    <source>
        <dbReference type="ARBA" id="ARBA00010185"/>
    </source>
</evidence>
<evidence type="ECO:0000256" key="14">
    <source>
        <dbReference type="ARBA" id="ARBA00023098"/>
    </source>
</evidence>
<comment type="pathway">
    <text evidence="4">Lipid metabolism.</text>
</comment>
<evidence type="ECO:0000256" key="10">
    <source>
        <dbReference type="ARBA" id="ARBA00022679"/>
    </source>
</evidence>
<comment type="pathway">
    <text evidence="3 18">Phospholipid metabolism; CDP-diacylglycerol biosynthesis; CDP-diacylglycerol from sn-glycerol 3-phosphate: step 3/3.</text>
</comment>
<dbReference type="EMBL" id="SLWU01000005">
    <property type="protein sequence ID" value="TCO67762.1"/>
    <property type="molecule type" value="Genomic_DNA"/>
</dbReference>
<comment type="catalytic activity">
    <reaction evidence="1 18">
        <text>a 1,2-diacyl-sn-glycero-3-phosphate + CTP + H(+) = a CDP-1,2-diacyl-sn-glycerol + diphosphate</text>
        <dbReference type="Rhea" id="RHEA:16229"/>
        <dbReference type="ChEBI" id="CHEBI:15378"/>
        <dbReference type="ChEBI" id="CHEBI:33019"/>
        <dbReference type="ChEBI" id="CHEBI:37563"/>
        <dbReference type="ChEBI" id="CHEBI:58332"/>
        <dbReference type="ChEBI" id="CHEBI:58608"/>
        <dbReference type="EC" id="2.7.7.41"/>
    </reaction>
</comment>
<accession>A0A101E6Z7</accession>
<protein>
    <recommendedName>
        <fullName evidence="7 18">Phosphatidate cytidylyltransferase</fullName>
        <ecNumber evidence="6 18">2.7.7.41</ecNumber>
    </recommendedName>
</protein>